<reference evidence="4 5" key="1">
    <citation type="submission" date="2017-01" db="EMBL/GenBank/DDBJ databases">
        <title>Novel large sulfur bacteria in the metagenomes of groundwater-fed chemosynthetic microbial mats in the Lake Huron basin.</title>
        <authorList>
            <person name="Sharrar A.M."/>
            <person name="Flood B.E."/>
            <person name="Bailey J.V."/>
            <person name="Jones D.S."/>
            <person name="Biddanda B."/>
            <person name="Ruberg S.A."/>
            <person name="Marcus D.N."/>
            <person name="Dick G.J."/>
        </authorList>
    </citation>
    <scope>NUCLEOTIDE SEQUENCE [LARGE SCALE GENOMIC DNA]</scope>
    <source>
        <strain evidence="4">A8</strain>
    </source>
</reference>
<dbReference type="AlphaFoldDB" id="A0A1Y1QK27"/>
<evidence type="ECO:0000313" key="5">
    <source>
        <dbReference type="Proteomes" id="UP000192491"/>
    </source>
</evidence>
<dbReference type="InterPro" id="IPR006442">
    <property type="entry name" value="Antitoxin_Phd/YefM"/>
</dbReference>
<dbReference type="STRING" id="1123401.GCA_000621325_02779"/>
<sequence>MSEAAISTLKNHLPEWVHLAETGQDIHITRHGKPVAVMISLAKYQHAFTGGATIVSAFRRWREQYPDVHGFTDAEQAQMHQRTREPYPETTSVWD</sequence>
<name>A0A1Y1QK27_9GAMM</name>
<dbReference type="eggNOG" id="COG4118">
    <property type="taxonomic scope" value="Bacteria"/>
</dbReference>
<dbReference type="NCBIfam" id="TIGR01552">
    <property type="entry name" value="phd_fam"/>
    <property type="match status" value="1"/>
</dbReference>
<accession>A0A1Y1QK27</accession>
<proteinExistence type="inferred from homology"/>
<evidence type="ECO:0000256" key="1">
    <source>
        <dbReference type="ARBA" id="ARBA00009981"/>
    </source>
</evidence>
<dbReference type="Gene3D" id="3.40.1620.10">
    <property type="entry name" value="YefM-like domain"/>
    <property type="match status" value="1"/>
</dbReference>
<comment type="similarity">
    <text evidence="1 2">Belongs to the phD/YefM antitoxin family.</text>
</comment>
<evidence type="ECO:0000256" key="2">
    <source>
        <dbReference type="RuleBase" id="RU362080"/>
    </source>
</evidence>
<feature type="region of interest" description="Disordered" evidence="3">
    <location>
        <begin position="72"/>
        <end position="95"/>
    </location>
</feature>
<dbReference type="Proteomes" id="UP000192491">
    <property type="component" value="Unassembled WGS sequence"/>
</dbReference>
<dbReference type="Pfam" id="PF02604">
    <property type="entry name" value="PhdYeFM_antitox"/>
    <property type="match status" value="1"/>
</dbReference>
<evidence type="ECO:0000256" key="3">
    <source>
        <dbReference type="SAM" id="MobiDB-lite"/>
    </source>
</evidence>
<protein>
    <recommendedName>
        <fullName evidence="2">Antitoxin</fullName>
    </recommendedName>
</protein>
<evidence type="ECO:0000313" key="4">
    <source>
        <dbReference type="EMBL" id="OQX07342.1"/>
    </source>
</evidence>
<dbReference type="EMBL" id="MTEJ01000212">
    <property type="protein sequence ID" value="OQX07342.1"/>
    <property type="molecule type" value="Genomic_DNA"/>
</dbReference>
<organism evidence="4 5">
    <name type="scientific">Thiothrix lacustris</name>
    <dbReference type="NCBI Taxonomy" id="525917"/>
    <lineage>
        <taxon>Bacteria</taxon>
        <taxon>Pseudomonadati</taxon>
        <taxon>Pseudomonadota</taxon>
        <taxon>Gammaproteobacteria</taxon>
        <taxon>Thiotrichales</taxon>
        <taxon>Thiotrichaceae</taxon>
        <taxon>Thiothrix</taxon>
    </lineage>
</organism>
<dbReference type="SUPFAM" id="SSF143120">
    <property type="entry name" value="YefM-like"/>
    <property type="match status" value="1"/>
</dbReference>
<comment type="caution">
    <text evidence="4">The sequence shown here is derived from an EMBL/GenBank/DDBJ whole genome shotgun (WGS) entry which is preliminary data.</text>
</comment>
<gene>
    <name evidence="4" type="ORF">BWK73_28445</name>
</gene>
<comment type="function">
    <text evidence="2">Antitoxin component of a type II toxin-antitoxin (TA) system.</text>
</comment>
<dbReference type="InterPro" id="IPR036165">
    <property type="entry name" value="YefM-like_sf"/>
</dbReference>